<dbReference type="GO" id="GO:0045493">
    <property type="term" value="P:xylan catabolic process"/>
    <property type="evidence" value="ECO:0007669"/>
    <property type="project" value="UniProtKB-KW"/>
</dbReference>
<evidence type="ECO:0000256" key="10">
    <source>
        <dbReference type="SAM" id="SignalP"/>
    </source>
</evidence>
<evidence type="ECO:0000313" key="12">
    <source>
        <dbReference type="EMBL" id="BBD98060.1"/>
    </source>
</evidence>
<feature type="signal peptide" evidence="10">
    <location>
        <begin position="1"/>
        <end position="25"/>
    </location>
</feature>
<dbReference type="InterPro" id="IPR017853">
    <property type="entry name" value="GH"/>
</dbReference>
<name>A0A494WBB4_9SPHN</name>
<comment type="similarity">
    <text evidence="2 9">Belongs to the glycosyl hydrolase 10 (cellulase F) family.</text>
</comment>
<evidence type="ECO:0000256" key="9">
    <source>
        <dbReference type="RuleBase" id="RU361174"/>
    </source>
</evidence>
<keyword evidence="5 9" id="KW-0378">Hydrolase</keyword>
<dbReference type="GO" id="GO:0031176">
    <property type="term" value="F:endo-1,4-beta-xylanase activity"/>
    <property type="evidence" value="ECO:0007669"/>
    <property type="project" value="UniProtKB-EC"/>
</dbReference>
<evidence type="ECO:0000256" key="5">
    <source>
        <dbReference type="ARBA" id="ARBA00022801"/>
    </source>
</evidence>
<evidence type="ECO:0000256" key="7">
    <source>
        <dbReference type="ARBA" id="ARBA00023295"/>
    </source>
</evidence>
<feature type="chain" id="PRO_5019812140" description="Beta-xylanase" evidence="10">
    <location>
        <begin position="26"/>
        <end position="371"/>
    </location>
</feature>
<dbReference type="EMBL" id="AP018664">
    <property type="protein sequence ID" value="BBD98060.1"/>
    <property type="molecule type" value="Genomic_DNA"/>
</dbReference>
<proteinExistence type="inferred from homology"/>
<dbReference type="PANTHER" id="PTHR31490:SF88">
    <property type="entry name" value="BETA-XYLANASE"/>
    <property type="match status" value="1"/>
</dbReference>
<sequence length="371" mass="41537">MAIPLWSRRAMIAGAGSALAGSALAKSMLESTTVSDDGAGLAALAARSHLPFGAFVAGESLNDRQFVNALRNNCNLIAPMNDLKRRAIEVAPGRYNFTRADRMLKWATQAKMAVHGHTLIWYKADPPWLIEQLEKKADGKLLTDYVSRVAGHCAGRVRSWDVVNESIRPEDGRKDGLRDNIWVNAFGEQYIDMAFHAARRADPNALLLFSDYGLETDHPVAERRRKAALGLLERALARGAPIGGVGLHGHIRRYGFPYRSKVLRPFLDELRGMGLKIMVTEFDVADWNGPFDTSQRDDEVAQLARDFTELVFSYDNLDAFICFGISDRYSWLNKEKPLLWIPQVRGLPLDSDMRRKPMWTAIAHSLQTRGT</sequence>
<evidence type="ECO:0000259" key="11">
    <source>
        <dbReference type="PROSITE" id="PS51760"/>
    </source>
</evidence>
<evidence type="ECO:0000313" key="13">
    <source>
        <dbReference type="Proteomes" id="UP000279959"/>
    </source>
</evidence>
<protein>
    <recommendedName>
        <fullName evidence="9">Beta-xylanase</fullName>
        <ecNumber evidence="9">3.2.1.8</ecNumber>
    </recommendedName>
</protein>
<dbReference type="InterPro" id="IPR044846">
    <property type="entry name" value="GH10"/>
</dbReference>
<keyword evidence="6 9" id="KW-0119">Carbohydrate metabolism</keyword>
<keyword evidence="4 10" id="KW-0732">Signal</keyword>
<dbReference type="InterPro" id="IPR001000">
    <property type="entry name" value="GH10_dom"/>
</dbReference>
<dbReference type="Pfam" id="PF00331">
    <property type="entry name" value="Glyco_hydro_10"/>
    <property type="match status" value="1"/>
</dbReference>
<dbReference type="KEGG" id="sami:SAMIE_1015610"/>
<dbReference type="AlphaFoldDB" id="A0A494WBB4"/>
<dbReference type="EC" id="3.2.1.8" evidence="9"/>
<dbReference type="PROSITE" id="PS51760">
    <property type="entry name" value="GH10_2"/>
    <property type="match status" value="1"/>
</dbReference>
<evidence type="ECO:0000256" key="8">
    <source>
        <dbReference type="ARBA" id="ARBA00023326"/>
    </source>
</evidence>
<dbReference type="RefSeq" id="WP_083952451.1">
    <property type="nucleotide sequence ID" value="NZ_AP018664.1"/>
</dbReference>
<organism evidence="12 13">
    <name type="scientific">Sphingobium amiense</name>
    <dbReference type="NCBI Taxonomy" id="135719"/>
    <lineage>
        <taxon>Bacteria</taxon>
        <taxon>Pseudomonadati</taxon>
        <taxon>Pseudomonadota</taxon>
        <taxon>Alphaproteobacteria</taxon>
        <taxon>Sphingomonadales</taxon>
        <taxon>Sphingomonadaceae</taxon>
        <taxon>Sphingobium</taxon>
    </lineage>
</organism>
<evidence type="ECO:0000256" key="4">
    <source>
        <dbReference type="ARBA" id="ARBA00022729"/>
    </source>
</evidence>
<feature type="domain" description="GH10" evidence="11">
    <location>
        <begin position="35"/>
        <end position="365"/>
    </location>
</feature>
<keyword evidence="7 9" id="KW-0326">Glycosidase</keyword>
<gene>
    <name evidence="12" type="ORF">SAMIE_1015610</name>
</gene>
<evidence type="ECO:0000256" key="6">
    <source>
        <dbReference type="ARBA" id="ARBA00023277"/>
    </source>
</evidence>
<dbReference type="PANTHER" id="PTHR31490">
    <property type="entry name" value="GLYCOSYL HYDROLASE"/>
    <property type="match status" value="1"/>
</dbReference>
<comment type="catalytic activity">
    <reaction evidence="1 9">
        <text>Endohydrolysis of (1-&gt;4)-beta-D-xylosidic linkages in xylans.</text>
        <dbReference type="EC" id="3.2.1.8"/>
    </reaction>
</comment>
<dbReference type="SMART" id="SM00633">
    <property type="entry name" value="Glyco_10"/>
    <property type="match status" value="1"/>
</dbReference>
<keyword evidence="3" id="KW-0858">Xylan degradation</keyword>
<dbReference type="Proteomes" id="UP000279959">
    <property type="component" value="Chromosome"/>
</dbReference>
<reference evidence="12 13" key="1">
    <citation type="submission" date="2018-05" db="EMBL/GenBank/DDBJ databases">
        <title>Complete Genome Sequence of the Nonylphenol-Degrading Bacterium Sphingobium amiense DSM 16289T.</title>
        <authorList>
            <person name="Ootsuka M."/>
            <person name="Nishizawa T."/>
            <person name="Ohta H."/>
        </authorList>
    </citation>
    <scope>NUCLEOTIDE SEQUENCE [LARGE SCALE GENOMIC DNA]</scope>
    <source>
        <strain evidence="12 13">DSM 16289</strain>
    </source>
</reference>
<keyword evidence="13" id="KW-1185">Reference proteome</keyword>
<dbReference type="PRINTS" id="PR00134">
    <property type="entry name" value="GLHYDRLASE10"/>
</dbReference>
<evidence type="ECO:0000256" key="3">
    <source>
        <dbReference type="ARBA" id="ARBA00022651"/>
    </source>
</evidence>
<keyword evidence="8 9" id="KW-0624">Polysaccharide degradation</keyword>
<evidence type="ECO:0000256" key="1">
    <source>
        <dbReference type="ARBA" id="ARBA00000681"/>
    </source>
</evidence>
<dbReference type="Gene3D" id="3.20.20.80">
    <property type="entry name" value="Glycosidases"/>
    <property type="match status" value="1"/>
</dbReference>
<accession>A0A494WBB4</accession>
<dbReference type="SUPFAM" id="SSF51445">
    <property type="entry name" value="(Trans)glycosidases"/>
    <property type="match status" value="1"/>
</dbReference>
<evidence type="ECO:0000256" key="2">
    <source>
        <dbReference type="ARBA" id="ARBA00007495"/>
    </source>
</evidence>